<comment type="subcellular location">
    <subcellularLocation>
        <location evidence="1">Cell inner membrane</location>
        <topology evidence="1">Single-pass type II membrane protein</topology>
        <orientation evidence="1">Periplasmic side</orientation>
    </subcellularLocation>
</comment>
<dbReference type="OrthoDB" id="9768393at2"/>
<gene>
    <name evidence="17" type="ORF">C882_0963</name>
</gene>
<dbReference type="InterPro" id="IPR046357">
    <property type="entry name" value="PPIase_dom_sf"/>
</dbReference>
<keyword evidence="5 15" id="KW-0812">Transmembrane</keyword>
<dbReference type="STRING" id="1238182.C882_0963"/>
<dbReference type="AlphaFoldDB" id="K9GUF9"/>
<dbReference type="RefSeq" id="WP_009541619.1">
    <property type="nucleotide sequence ID" value="NZ_ANHY01000016.1"/>
</dbReference>
<dbReference type="PATRIC" id="fig|1238182.3.peg.3177"/>
<feature type="transmembrane region" description="Helical" evidence="15">
    <location>
        <begin position="12"/>
        <end position="31"/>
    </location>
</feature>
<keyword evidence="14 17" id="KW-0413">Isomerase</keyword>
<keyword evidence="8" id="KW-0143">Chaperone</keyword>
<evidence type="ECO:0000256" key="9">
    <source>
        <dbReference type="ARBA" id="ARBA00030642"/>
    </source>
</evidence>
<sequence length="628" mass="67517">MLDALRRGASKGPAKVLFILLIFSFGIWGIGDVVRGVGGDAPAIEVGDVEVSPQTVQAAFQREVERLRGVLGPEITAERARDLGVVDQVIAQLARQAVVDAAAADLGVQPAPQDLRQRITEIPAFQNQQGQFDRDLFRRVLAQNNLTEEQFLRGLSQDLTREALLSTAAAGAVAPQPLVVPLFERVAEERQAAVLRVPDAAQELPPVPADPELRTVYDENIDAFTAPEYRTLTALVMRPSDLTDEVNVTDEELRAEYEAMLPQLEQAEQRVISQVLVGDEQTARAVAEAARGGATLADAAEQAGAPAPLDLGAMTADTLPPSAADVVFAMEEGAVSDAVQTPIGWHVFHVAEILGGETPSLEDVRDQVRERVAADKAIDVLYDLTADVEDALGGGATLEEAARQSNLELLTIPAVDPQGLGPEGAPVAALPEEEIFLNTAFSLEAGRESLLEEIGRGFFIVRVDEITPPQPRPFEDVREDVIALWQAETRQTLSEETARGLADRIREGARLPALAEEAGLPHGTTQPFRRDAQGLQTPAGPLPAAAVAELFQADAPGAVAVARGRDGWIVAKLTDILPVEQPTQAQGFEQVRTEIRRGLADDLSTQFLEAFADRYGVKVDRALIDRTL</sequence>
<reference evidence="17 18" key="1">
    <citation type="journal article" date="2013" name="Genome Announc.">
        <title>Draft Genome Sequence of an Alphaproteobacterium, Caenispirillum salinarum AK4(T), Isolated from a Solar Saltern.</title>
        <authorList>
            <person name="Khatri I."/>
            <person name="Singh A."/>
            <person name="Korpole S."/>
            <person name="Pinnaka A.K."/>
            <person name="Subramanian S."/>
        </authorList>
    </citation>
    <scope>NUCLEOTIDE SEQUENCE [LARGE SCALE GENOMIC DNA]</scope>
    <source>
        <strain evidence="17 18">AK4</strain>
    </source>
</reference>
<dbReference type="Pfam" id="PF13624">
    <property type="entry name" value="SurA_N_3"/>
    <property type="match status" value="1"/>
</dbReference>
<comment type="similarity">
    <text evidence="11">Belongs to the PpiD chaperone family.</text>
</comment>
<evidence type="ECO:0000256" key="13">
    <source>
        <dbReference type="ARBA" id="ARBA00042775"/>
    </source>
</evidence>
<dbReference type="InterPro" id="IPR027304">
    <property type="entry name" value="Trigger_fact/SurA_dom_sf"/>
</dbReference>
<evidence type="ECO:0000313" key="17">
    <source>
        <dbReference type="EMBL" id="EKV28389.1"/>
    </source>
</evidence>
<evidence type="ECO:0000256" key="4">
    <source>
        <dbReference type="ARBA" id="ARBA00022519"/>
    </source>
</evidence>
<dbReference type="SUPFAM" id="SSF54534">
    <property type="entry name" value="FKBP-like"/>
    <property type="match status" value="1"/>
</dbReference>
<dbReference type="PANTHER" id="PTHR47529">
    <property type="entry name" value="PEPTIDYL-PROLYL CIS-TRANS ISOMERASE D"/>
    <property type="match status" value="1"/>
</dbReference>
<evidence type="ECO:0000256" key="12">
    <source>
        <dbReference type="ARBA" id="ARBA00040743"/>
    </source>
</evidence>
<dbReference type="eggNOG" id="COG0760">
    <property type="taxonomic scope" value="Bacteria"/>
</dbReference>
<evidence type="ECO:0000259" key="16">
    <source>
        <dbReference type="PROSITE" id="PS50198"/>
    </source>
</evidence>
<dbReference type="Gene3D" id="3.10.50.40">
    <property type="match status" value="1"/>
</dbReference>
<keyword evidence="3" id="KW-1003">Cell membrane</keyword>
<dbReference type="Pfam" id="PF13145">
    <property type="entry name" value="Rotamase_2"/>
    <property type="match status" value="2"/>
</dbReference>
<dbReference type="PANTHER" id="PTHR47529:SF1">
    <property type="entry name" value="PERIPLASMIC CHAPERONE PPID"/>
    <property type="match status" value="1"/>
</dbReference>
<keyword evidence="7 15" id="KW-0472">Membrane</keyword>
<keyword evidence="18" id="KW-1185">Reference proteome</keyword>
<dbReference type="InterPro" id="IPR000297">
    <property type="entry name" value="PPIase_PpiC"/>
</dbReference>
<dbReference type="SUPFAM" id="SSF109998">
    <property type="entry name" value="Triger factor/SurA peptide-binding domain-like"/>
    <property type="match status" value="1"/>
</dbReference>
<name>K9GUF9_9PROT</name>
<dbReference type="Proteomes" id="UP000009881">
    <property type="component" value="Unassembled WGS sequence"/>
</dbReference>
<evidence type="ECO:0000313" key="18">
    <source>
        <dbReference type="Proteomes" id="UP000009881"/>
    </source>
</evidence>
<evidence type="ECO:0000256" key="6">
    <source>
        <dbReference type="ARBA" id="ARBA00022989"/>
    </source>
</evidence>
<evidence type="ECO:0000256" key="15">
    <source>
        <dbReference type="SAM" id="Phobius"/>
    </source>
</evidence>
<dbReference type="EMBL" id="ANHY01000016">
    <property type="protein sequence ID" value="EKV28389.1"/>
    <property type="molecule type" value="Genomic_DNA"/>
</dbReference>
<dbReference type="GO" id="GO:0003755">
    <property type="term" value="F:peptidyl-prolyl cis-trans isomerase activity"/>
    <property type="evidence" value="ECO:0007669"/>
    <property type="project" value="UniProtKB-KW"/>
</dbReference>
<accession>K9GUF9</accession>
<dbReference type="InterPro" id="IPR052029">
    <property type="entry name" value="PpiD_chaperone"/>
</dbReference>
<protein>
    <recommendedName>
        <fullName evidence="2">Parvulin-like PPIase</fullName>
    </recommendedName>
    <alternativeName>
        <fullName evidence="9">Peptidyl-prolyl cis-trans isomerase plp</fullName>
    </alternativeName>
    <alternativeName>
        <fullName evidence="12">Periplasmic chaperone PpiD</fullName>
    </alternativeName>
    <alternativeName>
        <fullName evidence="13">Periplasmic folding chaperone</fullName>
    </alternativeName>
    <alternativeName>
        <fullName evidence="10">Rotamase plp</fullName>
    </alternativeName>
</protein>
<evidence type="ECO:0000256" key="5">
    <source>
        <dbReference type="ARBA" id="ARBA00022692"/>
    </source>
</evidence>
<evidence type="ECO:0000256" key="8">
    <source>
        <dbReference type="ARBA" id="ARBA00023186"/>
    </source>
</evidence>
<evidence type="ECO:0000256" key="1">
    <source>
        <dbReference type="ARBA" id="ARBA00004382"/>
    </source>
</evidence>
<comment type="caution">
    <text evidence="17">The sequence shown here is derived from an EMBL/GenBank/DDBJ whole genome shotgun (WGS) entry which is preliminary data.</text>
</comment>
<keyword evidence="6 15" id="KW-1133">Transmembrane helix</keyword>
<evidence type="ECO:0000256" key="10">
    <source>
        <dbReference type="ARBA" id="ARBA00031484"/>
    </source>
</evidence>
<evidence type="ECO:0000256" key="11">
    <source>
        <dbReference type="ARBA" id="ARBA00038408"/>
    </source>
</evidence>
<evidence type="ECO:0000256" key="2">
    <source>
        <dbReference type="ARBA" id="ARBA00018370"/>
    </source>
</evidence>
<organism evidence="17 18">
    <name type="scientific">Caenispirillum salinarum AK4</name>
    <dbReference type="NCBI Taxonomy" id="1238182"/>
    <lineage>
        <taxon>Bacteria</taxon>
        <taxon>Pseudomonadati</taxon>
        <taxon>Pseudomonadota</taxon>
        <taxon>Alphaproteobacteria</taxon>
        <taxon>Rhodospirillales</taxon>
        <taxon>Novispirillaceae</taxon>
        <taxon>Caenispirillum</taxon>
    </lineage>
</organism>
<keyword evidence="4" id="KW-0997">Cell inner membrane</keyword>
<evidence type="ECO:0000256" key="3">
    <source>
        <dbReference type="ARBA" id="ARBA00022475"/>
    </source>
</evidence>
<dbReference type="PROSITE" id="PS50198">
    <property type="entry name" value="PPIC_PPIASE_2"/>
    <property type="match status" value="1"/>
</dbReference>
<proteinExistence type="inferred from homology"/>
<keyword evidence="14" id="KW-0697">Rotamase</keyword>
<evidence type="ECO:0000256" key="14">
    <source>
        <dbReference type="PROSITE-ProRule" id="PRU00278"/>
    </source>
</evidence>
<evidence type="ECO:0000256" key="7">
    <source>
        <dbReference type="ARBA" id="ARBA00023136"/>
    </source>
</evidence>
<dbReference type="GO" id="GO:0005886">
    <property type="term" value="C:plasma membrane"/>
    <property type="evidence" value="ECO:0007669"/>
    <property type="project" value="UniProtKB-SubCell"/>
</dbReference>
<feature type="domain" description="PpiC" evidence="16">
    <location>
        <begin position="227"/>
        <end position="352"/>
    </location>
</feature>